<reference evidence="2 3" key="1">
    <citation type="submission" date="2024-06" db="EMBL/GenBank/DDBJ databases">
        <title>Brevundimonas sp. C11.</title>
        <authorList>
            <person name="Maltman C."/>
        </authorList>
    </citation>
    <scope>NUCLEOTIDE SEQUENCE [LARGE SCALE GENOMIC DNA]</scope>
    <source>
        <strain evidence="2 3">C11</strain>
    </source>
</reference>
<comment type="caution">
    <text evidence="2">The sequence shown here is derived from an EMBL/GenBank/DDBJ whole genome shotgun (WGS) entry which is preliminary data.</text>
</comment>
<dbReference type="Pfam" id="PF08281">
    <property type="entry name" value="Sigma70_r4_2"/>
    <property type="match status" value="1"/>
</dbReference>
<feature type="domain" description="RNA polymerase sigma factor 70 region 4 type 2" evidence="1">
    <location>
        <begin position="47"/>
        <end position="88"/>
    </location>
</feature>
<dbReference type="InterPro" id="IPR013249">
    <property type="entry name" value="RNA_pol_sigma70_r4_t2"/>
</dbReference>
<dbReference type="InterPro" id="IPR036388">
    <property type="entry name" value="WH-like_DNA-bd_sf"/>
</dbReference>
<evidence type="ECO:0000259" key="1">
    <source>
        <dbReference type="Pfam" id="PF08281"/>
    </source>
</evidence>
<dbReference type="SUPFAM" id="SSF88659">
    <property type="entry name" value="Sigma3 and sigma4 domains of RNA polymerase sigma factors"/>
    <property type="match status" value="1"/>
</dbReference>
<organism evidence="2 3">
    <name type="scientific">Brevundimonas aurifodinae</name>
    <dbReference type="NCBI Taxonomy" id="1508312"/>
    <lineage>
        <taxon>Bacteria</taxon>
        <taxon>Pseudomonadati</taxon>
        <taxon>Pseudomonadota</taxon>
        <taxon>Alphaproteobacteria</taxon>
        <taxon>Caulobacterales</taxon>
        <taxon>Caulobacteraceae</taxon>
        <taxon>Brevundimonas</taxon>
    </lineage>
</organism>
<dbReference type="EMBL" id="JBEGDD010000002">
    <property type="protein sequence ID" value="MEQ7154207.1"/>
    <property type="molecule type" value="Genomic_DNA"/>
</dbReference>
<name>A0ABV1NK33_9CAUL</name>
<accession>A0ABV1NK33</accession>
<protein>
    <submittedName>
        <fullName evidence="2">Sigma factor-like helix-turn-helix DNA-binding protein</fullName>
    </submittedName>
</protein>
<proteinExistence type="predicted"/>
<dbReference type="InterPro" id="IPR013324">
    <property type="entry name" value="RNA_pol_sigma_r3/r4-like"/>
</dbReference>
<gene>
    <name evidence="2" type="ORF">ABN401_03155</name>
</gene>
<evidence type="ECO:0000313" key="2">
    <source>
        <dbReference type="EMBL" id="MEQ7154207.1"/>
    </source>
</evidence>
<sequence>MIARSRSVDWIRATPGRLSDMTIDAADGLDDAPPALDRMIASSNRKTLLHCLAGLEHRQRKAITAAFFGGLSYVEIDRQLGVRHGTVRAGSGVA</sequence>
<keyword evidence="3" id="KW-1185">Reference proteome</keyword>
<dbReference type="Proteomes" id="UP001445732">
    <property type="component" value="Unassembled WGS sequence"/>
</dbReference>
<evidence type="ECO:0000313" key="3">
    <source>
        <dbReference type="Proteomes" id="UP001445732"/>
    </source>
</evidence>
<dbReference type="RefSeq" id="WP_349683382.1">
    <property type="nucleotide sequence ID" value="NZ_JBEGDD010000002.1"/>
</dbReference>
<dbReference type="Gene3D" id="1.10.10.10">
    <property type="entry name" value="Winged helix-like DNA-binding domain superfamily/Winged helix DNA-binding domain"/>
    <property type="match status" value="1"/>
</dbReference>